<comment type="caution">
    <text evidence="1">The sequence shown here is derived from an EMBL/GenBank/DDBJ whole genome shotgun (WGS) entry which is preliminary data.</text>
</comment>
<name>A0ABX0TCE2_9MICO</name>
<gene>
    <name evidence="1" type="ORF">E9228_002784</name>
</gene>
<accession>A0ABX0TCE2</accession>
<sequence>MITTLAAESLDGESFEARVISPDEGPQIIAVKQTTVKSGLESYLGFDLMLDPSGVQVQAPSGAVGFQMRLEFQSMGKRRMSSDGVTFYDGDVIPLWLQLRTEIPAQVPFEDVSIELWLSE</sequence>
<dbReference type="Proteomes" id="UP001318300">
    <property type="component" value="Unassembled WGS sequence"/>
</dbReference>
<keyword evidence="2" id="KW-1185">Reference proteome</keyword>
<evidence type="ECO:0000313" key="1">
    <source>
        <dbReference type="EMBL" id="NII42126.1"/>
    </source>
</evidence>
<organism evidence="1 2">
    <name type="scientific">Curtobacterium salicis</name>
    <dbReference type="NCBI Taxonomy" id="1779862"/>
    <lineage>
        <taxon>Bacteria</taxon>
        <taxon>Bacillati</taxon>
        <taxon>Actinomycetota</taxon>
        <taxon>Actinomycetes</taxon>
        <taxon>Micrococcales</taxon>
        <taxon>Microbacteriaceae</taxon>
        <taxon>Curtobacterium</taxon>
    </lineage>
</organism>
<protein>
    <recommendedName>
        <fullName evidence="3">DUF1934 domain-containing protein</fullName>
    </recommendedName>
</protein>
<dbReference type="RefSeq" id="WP_166781124.1">
    <property type="nucleotide sequence ID" value="NZ_JAAOYO010000004.1"/>
</dbReference>
<reference evidence="1 2" key="1">
    <citation type="submission" date="2020-03" db="EMBL/GenBank/DDBJ databases">
        <title>Above-ground endophytic microbial communities from plants in different locations in the United States.</title>
        <authorList>
            <person name="Frank C."/>
        </authorList>
    </citation>
    <scope>NUCLEOTIDE SEQUENCE [LARGE SCALE GENOMIC DNA]</scope>
    <source>
        <strain evidence="1 2">WW7</strain>
    </source>
</reference>
<evidence type="ECO:0008006" key="3">
    <source>
        <dbReference type="Google" id="ProtNLM"/>
    </source>
</evidence>
<proteinExistence type="predicted"/>
<evidence type="ECO:0000313" key="2">
    <source>
        <dbReference type="Proteomes" id="UP001318300"/>
    </source>
</evidence>
<dbReference type="EMBL" id="JAAOYO010000004">
    <property type="protein sequence ID" value="NII42126.1"/>
    <property type="molecule type" value="Genomic_DNA"/>
</dbReference>